<dbReference type="GO" id="GO:0000049">
    <property type="term" value="F:tRNA binding"/>
    <property type="evidence" value="ECO:0007669"/>
    <property type="project" value="UniProtKB-UniRule"/>
</dbReference>
<dbReference type="InterPro" id="IPR020539">
    <property type="entry name" value="RNase_P_CS"/>
</dbReference>
<comment type="subunit">
    <text evidence="7">Consists of a catalytic RNA component (M1 or rnpB) and a protein subunit.</text>
</comment>
<dbReference type="SUPFAM" id="SSF54211">
    <property type="entry name" value="Ribosomal protein S5 domain 2-like"/>
    <property type="match status" value="1"/>
</dbReference>
<dbReference type="AlphaFoldDB" id="A0A0W0YAI3"/>
<evidence type="ECO:0000256" key="1">
    <source>
        <dbReference type="ARBA" id="ARBA00002663"/>
    </source>
</evidence>
<sequence length="114" mass="13291">MFAFKKAQRLLTKIDYSHVFEQASKIVTSEFIILYRKNNLGYARLGLALSKKMIAKAHDRNRIKRLLRESFRYEELPAVDVVFLARQGVAKQTNANINARLGKTWKKITSLYEK</sequence>
<dbReference type="HAMAP" id="MF_00227">
    <property type="entry name" value="RNase_P"/>
    <property type="match status" value="1"/>
</dbReference>
<dbReference type="InterPro" id="IPR014721">
    <property type="entry name" value="Ribsml_uS5_D2-typ_fold_subgr"/>
</dbReference>
<evidence type="ECO:0000256" key="7">
    <source>
        <dbReference type="HAMAP-Rule" id="MF_00227"/>
    </source>
</evidence>
<keyword evidence="2 7" id="KW-0819">tRNA processing</keyword>
<organism evidence="9 10">
    <name type="scientific">Legionella santicrucis</name>
    <dbReference type="NCBI Taxonomy" id="45074"/>
    <lineage>
        <taxon>Bacteria</taxon>
        <taxon>Pseudomonadati</taxon>
        <taxon>Pseudomonadota</taxon>
        <taxon>Gammaproteobacteria</taxon>
        <taxon>Legionellales</taxon>
        <taxon>Legionellaceae</taxon>
        <taxon>Legionella</taxon>
    </lineage>
</organism>
<dbReference type="GO" id="GO:0001682">
    <property type="term" value="P:tRNA 5'-leader removal"/>
    <property type="evidence" value="ECO:0007669"/>
    <property type="project" value="UniProtKB-UniRule"/>
</dbReference>
<evidence type="ECO:0000256" key="5">
    <source>
        <dbReference type="ARBA" id="ARBA00022801"/>
    </source>
</evidence>
<gene>
    <name evidence="7 9" type="primary">rnpA</name>
    <name evidence="9" type="ORF">Lsan_3981</name>
</gene>
<reference evidence="9 10" key="1">
    <citation type="submission" date="2015-11" db="EMBL/GenBank/DDBJ databases">
        <title>Genomic analysis of 38 Legionella species identifies large and diverse effector repertoires.</title>
        <authorList>
            <person name="Burstein D."/>
            <person name="Amaro F."/>
            <person name="Zusman T."/>
            <person name="Lifshitz Z."/>
            <person name="Cohen O."/>
            <person name="Gilbert J.A."/>
            <person name="Pupko T."/>
            <person name="Shuman H.A."/>
            <person name="Segal G."/>
        </authorList>
    </citation>
    <scope>NUCLEOTIDE SEQUENCE [LARGE SCALE GENOMIC DNA]</scope>
    <source>
        <strain evidence="9 10">SC-63-C7</strain>
    </source>
</reference>
<dbReference type="NCBIfam" id="TIGR00188">
    <property type="entry name" value="rnpA"/>
    <property type="match status" value="1"/>
</dbReference>
<keyword evidence="4 7" id="KW-0255">Endonuclease</keyword>
<dbReference type="Proteomes" id="UP000054703">
    <property type="component" value="Unassembled WGS sequence"/>
</dbReference>
<comment type="caution">
    <text evidence="9">The sequence shown here is derived from an EMBL/GenBank/DDBJ whole genome shotgun (WGS) entry which is preliminary data.</text>
</comment>
<dbReference type="PATRIC" id="fig|45074.5.peg.4275"/>
<dbReference type="GO" id="GO:0042781">
    <property type="term" value="F:3'-tRNA processing endoribonuclease activity"/>
    <property type="evidence" value="ECO:0007669"/>
    <property type="project" value="TreeGrafter"/>
</dbReference>
<comment type="similarity">
    <text evidence="7">Belongs to the RnpA family.</text>
</comment>
<dbReference type="GO" id="GO:0030677">
    <property type="term" value="C:ribonuclease P complex"/>
    <property type="evidence" value="ECO:0007669"/>
    <property type="project" value="TreeGrafter"/>
</dbReference>
<dbReference type="RefSeq" id="WP_058515857.1">
    <property type="nucleotide sequence ID" value="NZ_CAAAIH010000006.1"/>
</dbReference>
<comment type="catalytic activity">
    <reaction evidence="7">
        <text>Endonucleolytic cleavage of RNA, removing 5'-extranucleotides from tRNA precursor.</text>
        <dbReference type="EC" id="3.1.26.5"/>
    </reaction>
</comment>
<evidence type="ECO:0000256" key="8">
    <source>
        <dbReference type="NCBIfam" id="TIGR00188"/>
    </source>
</evidence>
<evidence type="ECO:0000256" key="6">
    <source>
        <dbReference type="ARBA" id="ARBA00022884"/>
    </source>
</evidence>
<evidence type="ECO:0000256" key="2">
    <source>
        <dbReference type="ARBA" id="ARBA00022694"/>
    </source>
</evidence>
<keyword evidence="5 7" id="KW-0378">Hydrolase</keyword>
<dbReference type="EMBL" id="LNYU01000091">
    <property type="protein sequence ID" value="KTD53571.1"/>
    <property type="molecule type" value="Genomic_DNA"/>
</dbReference>
<dbReference type="Gene3D" id="3.30.230.10">
    <property type="match status" value="1"/>
</dbReference>
<protein>
    <recommendedName>
        <fullName evidence="7 8">Ribonuclease P protein component</fullName>
        <shortName evidence="7">RNase P protein</shortName>
        <shortName evidence="7">RNaseP protein</shortName>
        <ecNumber evidence="7 8">3.1.26.5</ecNumber>
    </recommendedName>
    <alternativeName>
        <fullName evidence="7">Protein C5</fullName>
    </alternativeName>
</protein>
<evidence type="ECO:0000256" key="4">
    <source>
        <dbReference type="ARBA" id="ARBA00022759"/>
    </source>
</evidence>
<keyword evidence="3 7" id="KW-0540">Nuclease</keyword>
<evidence type="ECO:0000313" key="9">
    <source>
        <dbReference type="EMBL" id="KTD53571.1"/>
    </source>
</evidence>
<name>A0A0W0YAI3_9GAMM</name>
<evidence type="ECO:0000256" key="3">
    <source>
        <dbReference type="ARBA" id="ARBA00022722"/>
    </source>
</evidence>
<dbReference type="InterPro" id="IPR000100">
    <property type="entry name" value="RNase_P"/>
</dbReference>
<dbReference type="Pfam" id="PF00825">
    <property type="entry name" value="Ribonuclease_P"/>
    <property type="match status" value="1"/>
</dbReference>
<comment type="function">
    <text evidence="1 7">RNaseP catalyzes the removal of the 5'-leader sequence from pre-tRNA to produce the mature 5'-terminus. It can also cleave other RNA substrates such as 4.5S RNA. The protein component plays an auxiliary but essential role in vivo by binding to the 5'-leader sequence and broadening the substrate specificity of the ribozyme.</text>
</comment>
<dbReference type="PANTHER" id="PTHR33992:SF1">
    <property type="entry name" value="RIBONUCLEASE P PROTEIN COMPONENT"/>
    <property type="match status" value="1"/>
</dbReference>
<accession>A0A0W0YAI3</accession>
<proteinExistence type="inferred from homology"/>
<dbReference type="STRING" id="45074.Lsan_3981"/>
<dbReference type="PANTHER" id="PTHR33992">
    <property type="entry name" value="RIBONUCLEASE P PROTEIN COMPONENT"/>
    <property type="match status" value="1"/>
</dbReference>
<dbReference type="PROSITE" id="PS00648">
    <property type="entry name" value="RIBONUCLEASE_P"/>
    <property type="match status" value="1"/>
</dbReference>
<keyword evidence="6 7" id="KW-0694">RNA-binding</keyword>
<keyword evidence="10" id="KW-1185">Reference proteome</keyword>
<evidence type="ECO:0000313" key="10">
    <source>
        <dbReference type="Proteomes" id="UP000054703"/>
    </source>
</evidence>
<dbReference type="EC" id="3.1.26.5" evidence="7 8"/>
<dbReference type="GO" id="GO:0004526">
    <property type="term" value="F:ribonuclease P activity"/>
    <property type="evidence" value="ECO:0007669"/>
    <property type="project" value="UniProtKB-UniRule"/>
</dbReference>
<dbReference type="OrthoDB" id="9796422at2"/>
<dbReference type="InterPro" id="IPR020568">
    <property type="entry name" value="Ribosomal_Su5_D2-typ_SF"/>
</dbReference>